<dbReference type="KEGG" id="psco:LY89DRAFT_736678"/>
<evidence type="ECO:0000256" key="1">
    <source>
        <dbReference type="SAM" id="Coils"/>
    </source>
</evidence>
<keyword evidence="1" id="KW-0175">Coiled coil</keyword>
<evidence type="ECO:0000313" key="2">
    <source>
        <dbReference type="EMBL" id="KUJ13674.1"/>
    </source>
</evidence>
<proteinExistence type="predicted"/>
<dbReference type="Proteomes" id="UP000070700">
    <property type="component" value="Unassembled WGS sequence"/>
</dbReference>
<dbReference type="RefSeq" id="XP_018068029.1">
    <property type="nucleotide sequence ID" value="XM_018220160.1"/>
</dbReference>
<dbReference type="GeneID" id="28829886"/>
<evidence type="ECO:0000313" key="3">
    <source>
        <dbReference type="Proteomes" id="UP000070700"/>
    </source>
</evidence>
<reference evidence="2 3" key="1">
    <citation type="submission" date="2015-10" db="EMBL/GenBank/DDBJ databases">
        <title>Full genome of DAOMC 229536 Phialocephala scopiformis, a fungal endophyte of spruce producing the potent anti-insectan compound rugulosin.</title>
        <authorList>
            <consortium name="DOE Joint Genome Institute"/>
            <person name="Walker A.K."/>
            <person name="Frasz S.L."/>
            <person name="Seifert K.A."/>
            <person name="Miller J.D."/>
            <person name="Mondo S.J."/>
            <person name="Labutti K."/>
            <person name="Lipzen A."/>
            <person name="Dockter R."/>
            <person name="Kennedy M."/>
            <person name="Grigoriev I.V."/>
            <person name="Spatafora J.W."/>
        </authorList>
    </citation>
    <scope>NUCLEOTIDE SEQUENCE [LARGE SCALE GENOMIC DNA]</scope>
    <source>
        <strain evidence="2 3">CBS 120377</strain>
    </source>
</reference>
<keyword evidence="3" id="KW-1185">Reference proteome</keyword>
<gene>
    <name evidence="2" type="ORF">LY89DRAFT_736678</name>
</gene>
<accession>A0A194X127</accession>
<dbReference type="InParanoid" id="A0A194X127"/>
<organism evidence="2 3">
    <name type="scientific">Mollisia scopiformis</name>
    <name type="common">Conifer needle endophyte fungus</name>
    <name type="synonym">Phialocephala scopiformis</name>
    <dbReference type="NCBI Taxonomy" id="149040"/>
    <lineage>
        <taxon>Eukaryota</taxon>
        <taxon>Fungi</taxon>
        <taxon>Dikarya</taxon>
        <taxon>Ascomycota</taxon>
        <taxon>Pezizomycotina</taxon>
        <taxon>Leotiomycetes</taxon>
        <taxon>Helotiales</taxon>
        <taxon>Mollisiaceae</taxon>
        <taxon>Mollisia</taxon>
    </lineage>
</organism>
<protein>
    <submittedName>
        <fullName evidence="2">Uncharacterized protein</fullName>
    </submittedName>
</protein>
<name>A0A194X127_MOLSC</name>
<dbReference type="EMBL" id="KQ947421">
    <property type="protein sequence ID" value="KUJ13674.1"/>
    <property type="molecule type" value="Genomic_DNA"/>
</dbReference>
<sequence length="483" mass="51425">MDQDNIKPRTARTIPVSAAVPFFRSKNGPDPVASVKEPSNCVQSTGEAPLSIYGSVLPDAGQSSLPYSVVYPRAGLSGSANQHPVISPTQNKRGLVLEGADSRFHISPTAASFPLTIPFYGNLYPGNDPVFQTLEDLVNCLAKVVNAAESLESTVESLQAENEQLRKFHMDTLVMIGKMITNYNVLGAGTPGVNPHRLPGVAKQLEISQLPTQVVPFARINGDGVIPYHGGRGFPASMLSNGQDTALPGSVSAHPRSVTVMKNPARQVHGDRNDLNMPFKMGSQVPAHRNGVPHYEHFVAEPNPLPANAKFTMHGPLPSMASTGPRASNAHHMQPGAVCPSGGFNCQGSQVSGPNTVQVTDLRSRPAFRSGVFNHDVSPSRGLRNVSVDSLNMHSSILQHCVNPIMASKPAVFYPPNGVNTFYSGGGAGLGSVGNVDTTTDLFEFHMDAVNYEDSFDADLSTGCDMGNHGYDMDLGLPTYFGL</sequence>
<feature type="coiled-coil region" evidence="1">
    <location>
        <begin position="141"/>
        <end position="168"/>
    </location>
</feature>
<dbReference type="AlphaFoldDB" id="A0A194X127"/>